<dbReference type="Ensembl" id="ENSAPLT00020015567.1">
    <property type="protein sequence ID" value="ENSAPLP00020014452.1"/>
    <property type="gene ID" value="ENSAPLG00020010531.1"/>
</dbReference>
<keyword evidence="3" id="KW-0964">Secreted</keyword>
<accession>A0A8B9T2H0</accession>
<evidence type="ECO:0000256" key="3">
    <source>
        <dbReference type="ARBA" id="ARBA00022525"/>
    </source>
</evidence>
<dbReference type="PRINTS" id="PR01857">
    <property type="entry name" value="ADAMTSFAMILY"/>
</dbReference>
<comment type="subcellular location">
    <subcellularLocation>
        <location evidence="2">Secreted</location>
    </subcellularLocation>
</comment>
<dbReference type="PANTHER" id="PTHR13723:SF38">
    <property type="entry name" value="A DISINTEGRIN AND METALLOPROTEINASE WITH THROMBOSPONDIN MOTIFS 4"/>
    <property type="match status" value="1"/>
</dbReference>
<reference evidence="7" key="3">
    <citation type="submission" date="2025-09" db="UniProtKB">
        <authorList>
            <consortium name="Ensembl"/>
        </authorList>
    </citation>
    <scope>IDENTIFICATION</scope>
</reference>
<dbReference type="Gene3D" id="2.60.120.830">
    <property type="match status" value="1"/>
</dbReference>
<dbReference type="InterPro" id="IPR013273">
    <property type="entry name" value="ADAMTS/ADAMTS-like"/>
</dbReference>
<evidence type="ECO:0000259" key="5">
    <source>
        <dbReference type="Pfam" id="PF05986"/>
    </source>
</evidence>
<feature type="compositionally biased region" description="Low complexity" evidence="4">
    <location>
        <begin position="143"/>
        <end position="155"/>
    </location>
</feature>
<dbReference type="GO" id="GO:0031012">
    <property type="term" value="C:extracellular matrix"/>
    <property type="evidence" value="ECO:0007669"/>
    <property type="project" value="TreeGrafter"/>
</dbReference>
<feature type="region of interest" description="Disordered" evidence="4">
    <location>
        <begin position="127"/>
        <end position="205"/>
    </location>
</feature>
<proteinExistence type="predicted"/>
<feature type="compositionally biased region" description="Low complexity" evidence="4">
    <location>
        <begin position="195"/>
        <end position="205"/>
    </location>
</feature>
<dbReference type="AlphaFoldDB" id="A0A8B9T2H0"/>
<dbReference type="GO" id="GO:0005576">
    <property type="term" value="C:extracellular region"/>
    <property type="evidence" value="ECO:0007669"/>
    <property type="project" value="UniProtKB-SubCell"/>
</dbReference>
<name>A0A8B9T2H0_ANAPL</name>
<dbReference type="GO" id="GO:0004222">
    <property type="term" value="F:metalloendopeptidase activity"/>
    <property type="evidence" value="ECO:0007669"/>
    <property type="project" value="TreeGrafter"/>
</dbReference>
<evidence type="ECO:0000259" key="6">
    <source>
        <dbReference type="Pfam" id="PF19236"/>
    </source>
</evidence>
<evidence type="ECO:0000256" key="4">
    <source>
        <dbReference type="SAM" id="MobiDB-lite"/>
    </source>
</evidence>
<dbReference type="Proteomes" id="UP000694400">
    <property type="component" value="Chromosome 32"/>
</dbReference>
<organism evidence="7 8">
    <name type="scientific">Anas platyrhynchos</name>
    <name type="common">Mallard</name>
    <name type="synonym">Anas boschas</name>
    <dbReference type="NCBI Taxonomy" id="8839"/>
    <lineage>
        <taxon>Eukaryota</taxon>
        <taxon>Metazoa</taxon>
        <taxon>Chordata</taxon>
        <taxon>Craniata</taxon>
        <taxon>Vertebrata</taxon>
        <taxon>Euteleostomi</taxon>
        <taxon>Archelosauria</taxon>
        <taxon>Archosauria</taxon>
        <taxon>Dinosauria</taxon>
        <taxon>Saurischia</taxon>
        <taxon>Theropoda</taxon>
        <taxon>Coelurosauria</taxon>
        <taxon>Aves</taxon>
        <taxon>Neognathae</taxon>
        <taxon>Galloanserae</taxon>
        <taxon>Anseriformes</taxon>
        <taxon>Anatidae</taxon>
        <taxon>Anatinae</taxon>
        <taxon>Anas</taxon>
    </lineage>
</organism>
<reference evidence="7" key="1">
    <citation type="submission" date="2019-08" db="EMBL/GenBank/DDBJ databases">
        <title>Three high-quality genomes provides insights into domestication of ducks.</title>
        <authorList>
            <person name="Hou Z.C."/>
            <person name="Zhu F."/>
            <person name="Yin Z.T."/>
            <person name="Zhang F."/>
        </authorList>
    </citation>
    <scope>NUCLEOTIDE SEQUENCE [LARGE SCALE GENOMIC DNA]</scope>
</reference>
<protein>
    <submittedName>
        <fullName evidence="7">Uncharacterized protein</fullName>
    </submittedName>
</protein>
<dbReference type="GO" id="GO:0006508">
    <property type="term" value="P:proteolysis"/>
    <property type="evidence" value="ECO:0007669"/>
    <property type="project" value="TreeGrafter"/>
</dbReference>
<dbReference type="InterPro" id="IPR045371">
    <property type="entry name" value="ADAMTS_CR_3"/>
</dbReference>
<reference evidence="7" key="2">
    <citation type="submission" date="2025-08" db="UniProtKB">
        <authorList>
            <consortium name="Ensembl"/>
        </authorList>
    </citation>
    <scope>IDENTIFICATION</scope>
</reference>
<dbReference type="Pfam" id="PF19236">
    <property type="entry name" value="ADAMTS_CR_3"/>
    <property type="match status" value="1"/>
</dbReference>
<feature type="domain" description="ADAMTS/ADAMTS-like cysteine-rich" evidence="6">
    <location>
        <begin position="15"/>
        <end position="50"/>
    </location>
</feature>
<dbReference type="InterPro" id="IPR010294">
    <property type="entry name" value="ADAMTS_spacer1"/>
</dbReference>
<feature type="domain" description="ADAMTS/ADAMTS-like Spacer 1" evidence="5">
    <location>
        <begin position="53"/>
        <end position="131"/>
    </location>
</feature>
<comment type="cofactor">
    <cofactor evidence="1">
        <name>Zn(2+)</name>
        <dbReference type="ChEBI" id="CHEBI:29105"/>
    </cofactor>
</comment>
<evidence type="ECO:0000256" key="2">
    <source>
        <dbReference type="ARBA" id="ARBA00004613"/>
    </source>
</evidence>
<evidence type="ECO:0000313" key="8">
    <source>
        <dbReference type="Proteomes" id="UP000694400"/>
    </source>
</evidence>
<dbReference type="InterPro" id="IPR050439">
    <property type="entry name" value="ADAMTS_ADAMTS-like"/>
</dbReference>
<evidence type="ECO:0000313" key="7">
    <source>
        <dbReference type="Ensembl" id="ENSAPLP00020014452.1"/>
    </source>
</evidence>
<feature type="compositionally biased region" description="Pro residues" evidence="4">
    <location>
        <begin position="156"/>
        <end position="179"/>
    </location>
</feature>
<dbReference type="GO" id="GO:0030198">
    <property type="term" value="P:extracellular matrix organization"/>
    <property type="evidence" value="ECO:0007669"/>
    <property type="project" value="InterPro"/>
</dbReference>
<dbReference type="Pfam" id="PF05986">
    <property type="entry name" value="ADAMTS_spacer1"/>
    <property type="match status" value="1"/>
</dbReference>
<evidence type="ECO:0000256" key="1">
    <source>
        <dbReference type="ARBA" id="ARBA00001947"/>
    </source>
</evidence>
<dbReference type="PANTHER" id="PTHR13723">
    <property type="entry name" value="ADAMTS A DISINTEGRIN AND METALLOPROTEASE WITH THROMBOSPONDIN MOTIFS PROTEASE"/>
    <property type="match status" value="1"/>
</dbReference>
<sequence>VLGAAPVLTVPRGTGVCVRGRCVPTGCDRVIGSKKKFDKCMVCGGDGSTCTKVSGVFTNFGYNDVVTIPAGATGDSGDNVYLALRQPSGGSLLNGGYVLVPSQSTVTLPGGVSLRYSGATAATETLASLGPPTSLGSPPPSLRSPGSPHSPVSTPLQPPSPGIPPLRSPPSPGPPPQPPTHVWTLFSAPSPPAGPSHATSTSPAA</sequence>